<dbReference type="GO" id="GO:0006352">
    <property type="term" value="P:DNA-templated transcription initiation"/>
    <property type="evidence" value="ECO:0007669"/>
    <property type="project" value="InterPro"/>
</dbReference>
<dbReference type="SUPFAM" id="SSF88946">
    <property type="entry name" value="Sigma2 domain of RNA polymerase sigma factors"/>
    <property type="match status" value="1"/>
</dbReference>
<evidence type="ECO:0000313" key="9">
    <source>
        <dbReference type="EMBL" id="TQJ12703.1"/>
    </source>
</evidence>
<dbReference type="GO" id="GO:0016987">
    <property type="term" value="F:sigma factor activity"/>
    <property type="evidence" value="ECO:0007669"/>
    <property type="project" value="UniProtKB-KW"/>
</dbReference>
<dbReference type="Pfam" id="PF04542">
    <property type="entry name" value="Sigma70_r2"/>
    <property type="match status" value="1"/>
</dbReference>
<dbReference type="PROSITE" id="PS01063">
    <property type="entry name" value="SIGMA70_ECF"/>
    <property type="match status" value="1"/>
</dbReference>
<comment type="similarity">
    <text evidence="1 6">Belongs to the sigma-70 factor family. ECF subfamily.</text>
</comment>
<keyword evidence="4 6" id="KW-0238">DNA-binding</keyword>
<name>A0A542EBI6_9MICO</name>
<dbReference type="NCBIfam" id="TIGR02937">
    <property type="entry name" value="sigma70-ECF"/>
    <property type="match status" value="1"/>
</dbReference>
<evidence type="ECO:0000259" key="7">
    <source>
        <dbReference type="Pfam" id="PF04542"/>
    </source>
</evidence>
<dbReference type="InterPro" id="IPR013249">
    <property type="entry name" value="RNA_pol_sigma70_r4_t2"/>
</dbReference>
<keyword evidence="2 6" id="KW-0805">Transcription regulation</keyword>
<dbReference type="Proteomes" id="UP000320806">
    <property type="component" value="Unassembled WGS sequence"/>
</dbReference>
<gene>
    <name evidence="9" type="ORF">FB459_0065</name>
</gene>
<dbReference type="InterPro" id="IPR036388">
    <property type="entry name" value="WH-like_DNA-bd_sf"/>
</dbReference>
<dbReference type="SUPFAM" id="SSF88659">
    <property type="entry name" value="Sigma3 and sigma4 domains of RNA polymerase sigma factors"/>
    <property type="match status" value="1"/>
</dbReference>
<comment type="caution">
    <text evidence="9">The sequence shown here is derived from an EMBL/GenBank/DDBJ whole genome shotgun (WGS) entry which is preliminary data.</text>
</comment>
<dbReference type="GO" id="GO:0003677">
    <property type="term" value="F:DNA binding"/>
    <property type="evidence" value="ECO:0007669"/>
    <property type="project" value="UniProtKB-KW"/>
</dbReference>
<reference evidence="9 10" key="1">
    <citation type="submission" date="2019-06" db="EMBL/GenBank/DDBJ databases">
        <title>Sequencing the genomes of 1000 actinobacteria strains.</title>
        <authorList>
            <person name="Klenk H.-P."/>
        </authorList>
    </citation>
    <scope>NUCLEOTIDE SEQUENCE [LARGE SCALE GENOMIC DNA]</scope>
    <source>
        <strain evidence="9 10">DSM 19828</strain>
    </source>
</reference>
<dbReference type="InterPro" id="IPR039425">
    <property type="entry name" value="RNA_pol_sigma-70-like"/>
</dbReference>
<dbReference type="RefSeq" id="WP_246092246.1">
    <property type="nucleotide sequence ID" value="NZ_BAABCI010000004.1"/>
</dbReference>
<dbReference type="PANTHER" id="PTHR43133:SF62">
    <property type="entry name" value="RNA POLYMERASE SIGMA FACTOR SIGZ"/>
    <property type="match status" value="1"/>
</dbReference>
<dbReference type="Gene3D" id="1.10.1740.10">
    <property type="match status" value="1"/>
</dbReference>
<evidence type="ECO:0000256" key="1">
    <source>
        <dbReference type="ARBA" id="ARBA00010641"/>
    </source>
</evidence>
<evidence type="ECO:0000256" key="5">
    <source>
        <dbReference type="ARBA" id="ARBA00023163"/>
    </source>
</evidence>
<evidence type="ECO:0000256" key="4">
    <source>
        <dbReference type="ARBA" id="ARBA00023125"/>
    </source>
</evidence>
<evidence type="ECO:0000256" key="2">
    <source>
        <dbReference type="ARBA" id="ARBA00023015"/>
    </source>
</evidence>
<evidence type="ECO:0000313" key="10">
    <source>
        <dbReference type="Proteomes" id="UP000320806"/>
    </source>
</evidence>
<dbReference type="EMBL" id="VFMO01000001">
    <property type="protein sequence ID" value="TQJ12703.1"/>
    <property type="molecule type" value="Genomic_DNA"/>
</dbReference>
<keyword evidence="5 6" id="KW-0804">Transcription</keyword>
<proteinExistence type="inferred from homology"/>
<feature type="domain" description="RNA polymerase sigma factor 70 region 4 type 2" evidence="8">
    <location>
        <begin position="123"/>
        <end position="173"/>
    </location>
</feature>
<dbReference type="InterPro" id="IPR013325">
    <property type="entry name" value="RNA_pol_sigma_r2"/>
</dbReference>
<dbReference type="InterPro" id="IPR013324">
    <property type="entry name" value="RNA_pol_sigma_r3/r4-like"/>
</dbReference>
<evidence type="ECO:0000256" key="3">
    <source>
        <dbReference type="ARBA" id="ARBA00023082"/>
    </source>
</evidence>
<dbReference type="GO" id="GO:0006950">
    <property type="term" value="P:response to stress"/>
    <property type="evidence" value="ECO:0007669"/>
    <property type="project" value="UniProtKB-ARBA"/>
</dbReference>
<dbReference type="AlphaFoldDB" id="A0A542EBI6"/>
<sequence length="186" mass="20983">MTADQDDVQQLAVQLREGSREALAEIYRLWSPLVHTIAYRSLGNRADAEDVTQQVFVSAWNSRHTLRPDPAAFPAWLVGITRHRVADRMASRARESRLVHQVAGREPDATPDEMQRTIDRVVVTDAVDELGEPRRTVLLLAFREDLTHEAIATKVDLPLGTVKSHIRRGLQQLRTRLQEVGHAASE</sequence>
<keyword evidence="3 6" id="KW-0731">Sigma factor</keyword>
<dbReference type="InterPro" id="IPR014284">
    <property type="entry name" value="RNA_pol_sigma-70_dom"/>
</dbReference>
<dbReference type="InterPro" id="IPR007627">
    <property type="entry name" value="RNA_pol_sigma70_r2"/>
</dbReference>
<organism evidence="9 10">
    <name type="scientific">Yimella lutea</name>
    <dbReference type="NCBI Taxonomy" id="587872"/>
    <lineage>
        <taxon>Bacteria</taxon>
        <taxon>Bacillati</taxon>
        <taxon>Actinomycetota</taxon>
        <taxon>Actinomycetes</taxon>
        <taxon>Micrococcales</taxon>
        <taxon>Dermacoccaceae</taxon>
        <taxon>Yimella</taxon>
    </lineage>
</organism>
<feature type="domain" description="RNA polymerase sigma-70 region 2" evidence="7">
    <location>
        <begin position="27"/>
        <end position="94"/>
    </location>
</feature>
<dbReference type="PANTHER" id="PTHR43133">
    <property type="entry name" value="RNA POLYMERASE ECF-TYPE SIGMA FACTO"/>
    <property type="match status" value="1"/>
</dbReference>
<evidence type="ECO:0000256" key="6">
    <source>
        <dbReference type="RuleBase" id="RU000716"/>
    </source>
</evidence>
<accession>A0A542EBI6</accession>
<evidence type="ECO:0000259" key="8">
    <source>
        <dbReference type="Pfam" id="PF08281"/>
    </source>
</evidence>
<keyword evidence="10" id="KW-1185">Reference proteome</keyword>
<dbReference type="Gene3D" id="1.10.10.10">
    <property type="entry name" value="Winged helix-like DNA-binding domain superfamily/Winged helix DNA-binding domain"/>
    <property type="match status" value="1"/>
</dbReference>
<dbReference type="InterPro" id="IPR000838">
    <property type="entry name" value="RNA_pol_sigma70_ECF_CS"/>
</dbReference>
<protein>
    <recommendedName>
        <fullName evidence="6">RNA polymerase sigma factor</fullName>
    </recommendedName>
</protein>
<dbReference type="CDD" id="cd06171">
    <property type="entry name" value="Sigma70_r4"/>
    <property type="match status" value="1"/>
</dbReference>
<dbReference type="Pfam" id="PF08281">
    <property type="entry name" value="Sigma70_r4_2"/>
    <property type="match status" value="1"/>
</dbReference>